<dbReference type="Proteomes" id="UP001367508">
    <property type="component" value="Unassembled WGS sequence"/>
</dbReference>
<keyword evidence="1" id="KW-0812">Transmembrane</keyword>
<keyword evidence="1" id="KW-1133">Transmembrane helix</keyword>
<sequence length="81" mass="9217">MVGFGFKSFEKMTTSGLTERALIAASTSIPRSAIDLIRLSFPAGKSFFIYGYVFLWIGIGNRTICFLLFHVRVNRSIYIWD</sequence>
<name>A0AAN9PII2_CANGL</name>
<dbReference type="EMBL" id="JAYMYQ010000023">
    <property type="protein sequence ID" value="KAK7298894.1"/>
    <property type="molecule type" value="Genomic_DNA"/>
</dbReference>
<keyword evidence="1" id="KW-0472">Membrane</keyword>
<accession>A0AAN9PII2</accession>
<keyword evidence="3" id="KW-1185">Reference proteome</keyword>
<comment type="caution">
    <text evidence="2">The sequence shown here is derived from an EMBL/GenBank/DDBJ whole genome shotgun (WGS) entry which is preliminary data.</text>
</comment>
<organism evidence="2 3">
    <name type="scientific">Canavalia gladiata</name>
    <name type="common">Sword bean</name>
    <name type="synonym">Dolichos gladiatus</name>
    <dbReference type="NCBI Taxonomy" id="3824"/>
    <lineage>
        <taxon>Eukaryota</taxon>
        <taxon>Viridiplantae</taxon>
        <taxon>Streptophyta</taxon>
        <taxon>Embryophyta</taxon>
        <taxon>Tracheophyta</taxon>
        <taxon>Spermatophyta</taxon>
        <taxon>Magnoliopsida</taxon>
        <taxon>eudicotyledons</taxon>
        <taxon>Gunneridae</taxon>
        <taxon>Pentapetalae</taxon>
        <taxon>rosids</taxon>
        <taxon>fabids</taxon>
        <taxon>Fabales</taxon>
        <taxon>Fabaceae</taxon>
        <taxon>Papilionoideae</taxon>
        <taxon>50 kb inversion clade</taxon>
        <taxon>NPAAA clade</taxon>
        <taxon>indigoferoid/millettioid clade</taxon>
        <taxon>Phaseoleae</taxon>
        <taxon>Canavalia</taxon>
    </lineage>
</organism>
<proteinExistence type="predicted"/>
<feature type="transmembrane region" description="Helical" evidence="1">
    <location>
        <begin position="47"/>
        <end position="69"/>
    </location>
</feature>
<evidence type="ECO:0000256" key="1">
    <source>
        <dbReference type="SAM" id="Phobius"/>
    </source>
</evidence>
<evidence type="ECO:0000313" key="3">
    <source>
        <dbReference type="Proteomes" id="UP001367508"/>
    </source>
</evidence>
<reference evidence="2 3" key="1">
    <citation type="submission" date="2024-01" db="EMBL/GenBank/DDBJ databases">
        <title>The genomes of 5 underutilized Papilionoideae crops provide insights into root nodulation and disease resistanc.</title>
        <authorList>
            <person name="Jiang F."/>
        </authorList>
    </citation>
    <scope>NUCLEOTIDE SEQUENCE [LARGE SCALE GENOMIC DNA]</scope>
    <source>
        <strain evidence="2">LVBAO_FW01</strain>
        <tissue evidence="2">Leaves</tissue>
    </source>
</reference>
<gene>
    <name evidence="2" type="ORF">VNO77_46214</name>
</gene>
<protein>
    <submittedName>
        <fullName evidence="2">Uncharacterized protein</fullName>
    </submittedName>
</protein>
<dbReference type="AlphaFoldDB" id="A0AAN9PII2"/>
<evidence type="ECO:0000313" key="2">
    <source>
        <dbReference type="EMBL" id="KAK7298894.1"/>
    </source>
</evidence>